<protein>
    <submittedName>
        <fullName evidence="1">Uncharacterized protein</fullName>
    </submittedName>
</protein>
<evidence type="ECO:0000313" key="1">
    <source>
        <dbReference type="EMBL" id="JAS40767.1"/>
    </source>
</evidence>
<accession>A0A1B6ES87</accession>
<dbReference type="EMBL" id="GECZ01029002">
    <property type="protein sequence ID" value="JAS40767.1"/>
    <property type="molecule type" value="Transcribed_RNA"/>
</dbReference>
<name>A0A1B6ES87_9HEMI</name>
<dbReference type="AlphaFoldDB" id="A0A1B6ES87"/>
<sequence length="126" mass="14892">MINISKHFDEKQVKRIFYGTVHVTEQFRNISFEPKLAVTKLFRDITFEPRLTVTEPFSDIIFELRLDVTEHFHDIRPMGKNDENGFFLKTTFNPDDYFKTFKVTNIRVKAFIKGLIGLGNFILKTK</sequence>
<organism evidence="1">
    <name type="scientific">Cuerna arida</name>
    <dbReference type="NCBI Taxonomy" id="1464854"/>
    <lineage>
        <taxon>Eukaryota</taxon>
        <taxon>Metazoa</taxon>
        <taxon>Ecdysozoa</taxon>
        <taxon>Arthropoda</taxon>
        <taxon>Hexapoda</taxon>
        <taxon>Insecta</taxon>
        <taxon>Pterygota</taxon>
        <taxon>Neoptera</taxon>
        <taxon>Paraneoptera</taxon>
        <taxon>Hemiptera</taxon>
        <taxon>Auchenorrhyncha</taxon>
        <taxon>Membracoidea</taxon>
        <taxon>Cicadellidae</taxon>
        <taxon>Cicadellinae</taxon>
        <taxon>Proconiini</taxon>
        <taxon>Cuerna</taxon>
    </lineage>
</organism>
<gene>
    <name evidence="1" type="ORF">g.17421</name>
</gene>
<reference evidence="1" key="1">
    <citation type="submission" date="2015-11" db="EMBL/GenBank/DDBJ databases">
        <title>De novo transcriptome assembly of four potential Pierce s Disease insect vectors from Arizona vineyards.</title>
        <authorList>
            <person name="Tassone E.E."/>
        </authorList>
    </citation>
    <scope>NUCLEOTIDE SEQUENCE</scope>
</reference>
<proteinExistence type="predicted"/>